<proteinExistence type="predicted"/>
<feature type="domain" description="HTH iclR-type" evidence="1">
    <location>
        <begin position="5"/>
        <end position="39"/>
    </location>
</feature>
<dbReference type="InterPro" id="IPR005471">
    <property type="entry name" value="Tscrpt_reg_IclR_N"/>
</dbReference>
<dbReference type="EMBL" id="LZSO01000031">
    <property type="protein sequence ID" value="OBB27203.1"/>
    <property type="molecule type" value="Genomic_DNA"/>
</dbReference>
<evidence type="ECO:0000313" key="3">
    <source>
        <dbReference type="Proteomes" id="UP000093902"/>
    </source>
</evidence>
<dbReference type="Proteomes" id="UP000093902">
    <property type="component" value="Unassembled WGS sequence"/>
</dbReference>
<sequence length="75" mass="7863">MNVVATHGPLHAKPVARQVGLSLPTAYHLLRTLVHDGYLIRLDDGAYVLGGRLDWTGFSTAPAGPRSLATLTGAG</sequence>
<dbReference type="Pfam" id="PF09339">
    <property type="entry name" value="HTH_IclR"/>
    <property type="match status" value="1"/>
</dbReference>
<dbReference type="GO" id="GO:0003677">
    <property type="term" value="F:DNA binding"/>
    <property type="evidence" value="ECO:0007669"/>
    <property type="project" value="InterPro"/>
</dbReference>
<reference evidence="3" key="1">
    <citation type="submission" date="2016-06" db="EMBL/GenBank/DDBJ databases">
        <authorList>
            <person name="Sutton G."/>
            <person name="Brinkac L."/>
            <person name="Sanka R."/>
            <person name="Adams M."/>
            <person name="Lau E."/>
            <person name="Mehaffy C."/>
            <person name="Tameris M."/>
            <person name="Hatherill M."/>
            <person name="Hanekom W."/>
            <person name="Mahomed H."/>
            <person name="Mcshane H."/>
        </authorList>
    </citation>
    <scope>NUCLEOTIDE SEQUENCE [LARGE SCALE GENOMIC DNA]</scope>
    <source>
        <strain evidence="3">852002-51209_SCH5440388</strain>
    </source>
</reference>
<dbReference type="GO" id="GO:0006355">
    <property type="term" value="P:regulation of DNA-templated transcription"/>
    <property type="evidence" value="ECO:0007669"/>
    <property type="project" value="InterPro"/>
</dbReference>
<protein>
    <recommendedName>
        <fullName evidence="1">HTH iclR-type domain-containing protein</fullName>
    </recommendedName>
</protein>
<evidence type="ECO:0000259" key="1">
    <source>
        <dbReference type="Pfam" id="PF09339"/>
    </source>
</evidence>
<dbReference type="Gene3D" id="1.10.10.10">
    <property type="entry name" value="Winged helix-like DNA-binding domain superfamily/Winged helix DNA-binding domain"/>
    <property type="match status" value="1"/>
</dbReference>
<organism evidence="2 3">
    <name type="scientific">Mycolicibacterium peregrinum</name>
    <name type="common">Mycobacterium peregrinum</name>
    <dbReference type="NCBI Taxonomy" id="43304"/>
    <lineage>
        <taxon>Bacteria</taxon>
        <taxon>Bacillati</taxon>
        <taxon>Actinomycetota</taxon>
        <taxon>Actinomycetes</taxon>
        <taxon>Mycobacteriales</taxon>
        <taxon>Mycobacteriaceae</taxon>
        <taxon>Mycolicibacterium</taxon>
    </lineage>
</organism>
<dbReference type="InterPro" id="IPR036388">
    <property type="entry name" value="WH-like_DNA-bd_sf"/>
</dbReference>
<name>A0A1A0QZ59_MYCPR</name>
<dbReference type="SUPFAM" id="SSF46785">
    <property type="entry name" value="Winged helix' DNA-binding domain"/>
    <property type="match status" value="1"/>
</dbReference>
<dbReference type="AlphaFoldDB" id="A0A1A0QZ59"/>
<evidence type="ECO:0000313" key="2">
    <source>
        <dbReference type="EMBL" id="OBB27203.1"/>
    </source>
</evidence>
<comment type="caution">
    <text evidence="2">The sequence shown here is derived from an EMBL/GenBank/DDBJ whole genome shotgun (WGS) entry which is preliminary data.</text>
</comment>
<gene>
    <name evidence="2" type="ORF">A5792_25700</name>
</gene>
<dbReference type="InterPro" id="IPR036390">
    <property type="entry name" value="WH_DNA-bd_sf"/>
</dbReference>
<accession>A0A1A0QZ59</accession>